<dbReference type="Proteomes" id="UP000440732">
    <property type="component" value="Unassembled WGS sequence"/>
</dbReference>
<sequence>MRPLVPPLARLGALFLVPSSLTPRQAAFLPFSSLPPSVSDSSVGCCLPPLRSTRSALPSSFLPSCSRLR</sequence>
<evidence type="ECO:0000313" key="11">
    <source>
        <dbReference type="Proteomes" id="UP000440367"/>
    </source>
</evidence>
<evidence type="ECO:0000313" key="15">
    <source>
        <dbReference type="Proteomes" id="UP000476176"/>
    </source>
</evidence>
<dbReference type="EMBL" id="QXGD01003867">
    <property type="protein sequence ID" value="KAE9173996.1"/>
    <property type="molecule type" value="Genomic_DNA"/>
</dbReference>
<dbReference type="EMBL" id="QXGF01003909">
    <property type="protein sequence ID" value="KAE8920628.1"/>
    <property type="molecule type" value="Genomic_DNA"/>
</dbReference>
<dbReference type="Proteomes" id="UP000476176">
    <property type="component" value="Unassembled WGS sequence"/>
</dbReference>
<dbReference type="Proteomes" id="UP000460718">
    <property type="component" value="Unassembled WGS sequence"/>
</dbReference>
<name>A0A6A3DS20_9STRA</name>
<accession>A0A6A3DS20</accession>
<evidence type="ECO:0000313" key="7">
    <source>
        <dbReference type="EMBL" id="KAE9173996.1"/>
    </source>
</evidence>
<dbReference type="Proteomes" id="UP000441208">
    <property type="component" value="Unassembled WGS sequence"/>
</dbReference>
<dbReference type="EMBL" id="QXFX01000039">
    <property type="protein sequence ID" value="KAE9136827.1"/>
    <property type="molecule type" value="Genomic_DNA"/>
</dbReference>
<evidence type="ECO:0000313" key="10">
    <source>
        <dbReference type="Proteomes" id="UP000437068"/>
    </source>
</evidence>
<dbReference type="Proteomes" id="UP000437068">
    <property type="component" value="Unassembled WGS sequence"/>
</dbReference>
<proteinExistence type="predicted"/>
<protein>
    <submittedName>
        <fullName evidence="1">Uncharacterized protein</fullName>
    </submittedName>
</protein>
<dbReference type="Proteomes" id="UP000440367">
    <property type="component" value="Unassembled WGS sequence"/>
</dbReference>
<dbReference type="EMBL" id="QXFZ01003913">
    <property type="protein sequence ID" value="KAE9066495.1"/>
    <property type="molecule type" value="Genomic_DNA"/>
</dbReference>
<evidence type="ECO:0000313" key="8">
    <source>
        <dbReference type="EMBL" id="KAE9271949.1"/>
    </source>
</evidence>
<dbReference type="EMBL" id="QXGC01004083">
    <property type="protein sequence ID" value="KAE9171305.1"/>
    <property type="molecule type" value="Genomic_DNA"/>
</dbReference>
<evidence type="ECO:0000313" key="13">
    <source>
        <dbReference type="Proteomes" id="UP000441208"/>
    </source>
</evidence>
<reference evidence="9 10" key="1">
    <citation type="submission" date="2018-08" db="EMBL/GenBank/DDBJ databases">
        <title>Genomic investigation of the strawberry pathogen Phytophthora fragariae indicates pathogenicity is determined by transcriptional variation in three key races.</title>
        <authorList>
            <person name="Adams T.M."/>
            <person name="Armitage A.D."/>
            <person name="Sobczyk M.K."/>
            <person name="Bates H.J."/>
            <person name="Dunwell J.M."/>
            <person name="Nellist C.F."/>
            <person name="Harrison R.J."/>
        </authorList>
    </citation>
    <scope>NUCLEOTIDE SEQUENCE [LARGE SCALE GENOMIC DNA]</scope>
    <source>
        <strain evidence="8 10">A4</strain>
        <strain evidence="7 11">BC-1</strain>
        <strain evidence="6 15">BC-23</strain>
        <strain evidence="4 12">NOV-5</strain>
        <strain evidence="3 13">NOV-71</strain>
        <strain evidence="1 9">NOV-9</strain>
        <strain evidence="5 16">ONT-3</strain>
        <strain evidence="2 14">SCRP245</strain>
    </source>
</reference>
<evidence type="ECO:0000313" key="14">
    <source>
        <dbReference type="Proteomes" id="UP000460718"/>
    </source>
</evidence>
<dbReference type="EMBL" id="QXFW01004071">
    <property type="protein sequence ID" value="KAE8967353.1"/>
    <property type="molecule type" value="Genomic_DNA"/>
</dbReference>
<gene>
    <name evidence="8" type="ORF">PF001_g28153</name>
    <name evidence="7" type="ORF">PF002_g29172</name>
    <name evidence="6" type="ORF">PF004_g27613</name>
    <name evidence="4" type="ORF">PF006_g28190</name>
    <name evidence="3" type="ORF">PF007_g28436</name>
    <name evidence="1" type="ORF">PF009_g29082</name>
    <name evidence="5" type="ORF">PF010_g1546</name>
    <name evidence="2" type="ORF">PF011_g27584</name>
</gene>
<dbReference type="Proteomes" id="UP000429523">
    <property type="component" value="Unassembled WGS sequence"/>
</dbReference>
<evidence type="ECO:0000313" key="4">
    <source>
        <dbReference type="EMBL" id="KAE9076142.1"/>
    </source>
</evidence>
<comment type="caution">
    <text evidence="1">The sequence shown here is derived from an EMBL/GenBank/DDBJ whole genome shotgun (WGS) entry which is preliminary data.</text>
</comment>
<evidence type="ECO:0000313" key="16">
    <source>
        <dbReference type="Proteomes" id="UP000488956"/>
    </source>
</evidence>
<dbReference type="AlphaFoldDB" id="A0A6A3DS20"/>
<evidence type="ECO:0000313" key="9">
    <source>
        <dbReference type="Proteomes" id="UP000429523"/>
    </source>
</evidence>
<evidence type="ECO:0000313" key="6">
    <source>
        <dbReference type="EMBL" id="KAE9171305.1"/>
    </source>
</evidence>
<evidence type="ECO:0000313" key="1">
    <source>
        <dbReference type="EMBL" id="KAE8920628.1"/>
    </source>
</evidence>
<dbReference type="EMBL" id="QXGE01004106">
    <property type="protein sequence ID" value="KAE9271949.1"/>
    <property type="molecule type" value="Genomic_DNA"/>
</dbReference>
<evidence type="ECO:0000313" key="3">
    <source>
        <dbReference type="EMBL" id="KAE9066495.1"/>
    </source>
</evidence>
<evidence type="ECO:0000313" key="5">
    <source>
        <dbReference type="EMBL" id="KAE9136827.1"/>
    </source>
</evidence>
<dbReference type="Proteomes" id="UP000488956">
    <property type="component" value="Unassembled WGS sequence"/>
</dbReference>
<evidence type="ECO:0000313" key="12">
    <source>
        <dbReference type="Proteomes" id="UP000440732"/>
    </source>
</evidence>
<evidence type="ECO:0000313" key="2">
    <source>
        <dbReference type="EMBL" id="KAE8967353.1"/>
    </source>
</evidence>
<organism evidence="1 9">
    <name type="scientific">Phytophthora fragariae</name>
    <dbReference type="NCBI Taxonomy" id="53985"/>
    <lineage>
        <taxon>Eukaryota</taxon>
        <taxon>Sar</taxon>
        <taxon>Stramenopiles</taxon>
        <taxon>Oomycota</taxon>
        <taxon>Peronosporomycetes</taxon>
        <taxon>Peronosporales</taxon>
        <taxon>Peronosporaceae</taxon>
        <taxon>Phytophthora</taxon>
    </lineage>
</organism>
<dbReference type="EMBL" id="QXGA01004118">
    <property type="protein sequence ID" value="KAE9076142.1"/>
    <property type="molecule type" value="Genomic_DNA"/>
</dbReference>